<comment type="caution">
    <text evidence="2">The sequence shown here is derived from an EMBL/GenBank/DDBJ whole genome shotgun (WGS) entry which is preliminary data.</text>
</comment>
<dbReference type="EMBL" id="JACHNB010000001">
    <property type="protein sequence ID" value="MBB4738352.1"/>
    <property type="molecule type" value="Genomic_DNA"/>
</dbReference>
<sequence>MTTINPAANSHGKHLDPDPAAPARTSPQDAGWLRLSAALTAHLPPIAGRGDLIVICEPGAGRGAPACLLREQATVEINGDYLDCDLTTIDTDDPDAREQFPVLWGLLTHEAAHSQHTCWEFGAGEPAAAEAAVLLEESRIEAAQVRRRPGDRRWLRAAATKILLAEVPDTDEKWSAAATAALVLARADAGVLDPDEVRPVRDAVTTILGPATLAELTQVWRHAHQVDDFDTDTMLDLGRRWCSILNITPDDTTIPPLSGPPGPGRPDTPGATPAGGGACTGALRKAAGQVVVTVADHDGEQAEAQAEAARSAARRSADRDAEDRARTRATTAERKVFSNSAGVHPNGKPRATAPPPTTRPATEAERAAARHLARALRAAAYREPTEIRTTASTPPGRLWARAAMTADAQRAAGRQPTAEPWRRTERRRHPSPPITVGICADVSPSVSAFAHPIASAAWITAQAATWAGGTSATVTFGRFVTAITAPGQAPAQVRLFGQENDTAGFPLAVDALDAALGLADPRAGARLLVVVSDGEFTATETQAGQHRMDRLLRAGCALLWLAPPGSTPLNGGQQVTLADPAQSGRLIARAATAAMTAHR</sequence>
<feature type="region of interest" description="Disordered" evidence="1">
    <location>
        <begin position="301"/>
        <end position="361"/>
    </location>
</feature>
<evidence type="ECO:0000313" key="2">
    <source>
        <dbReference type="EMBL" id="MBB4738352.1"/>
    </source>
</evidence>
<feature type="compositionally biased region" description="Pro residues" evidence="1">
    <location>
        <begin position="257"/>
        <end position="266"/>
    </location>
</feature>
<feature type="region of interest" description="Disordered" evidence="1">
    <location>
        <begin position="1"/>
        <end position="28"/>
    </location>
</feature>
<dbReference type="InterPro" id="IPR008912">
    <property type="entry name" value="Uncharacterised_CoxE"/>
</dbReference>
<evidence type="ECO:0000313" key="3">
    <source>
        <dbReference type="Proteomes" id="UP000546162"/>
    </source>
</evidence>
<evidence type="ECO:0000256" key="1">
    <source>
        <dbReference type="SAM" id="MobiDB-lite"/>
    </source>
</evidence>
<organism evidence="2 3">
    <name type="scientific">Actinoplanes octamycinicus</name>
    <dbReference type="NCBI Taxonomy" id="135948"/>
    <lineage>
        <taxon>Bacteria</taxon>
        <taxon>Bacillati</taxon>
        <taxon>Actinomycetota</taxon>
        <taxon>Actinomycetes</taxon>
        <taxon>Micromonosporales</taxon>
        <taxon>Micromonosporaceae</taxon>
        <taxon>Actinoplanes</taxon>
    </lineage>
</organism>
<feature type="compositionally biased region" description="Basic and acidic residues" evidence="1">
    <location>
        <begin position="315"/>
        <end position="336"/>
    </location>
</feature>
<dbReference type="Pfam" id="PF05762">
    <property type="entry name" value="VWA_CoxE"/>
    <property type="match status" value="1"/>
</dbReference>
<keyword evidence="3" id="KW-1185">Reference proteome</keyword>
<proteinExistence type="predicted"/>
<reference evidence="2 3" key="1">
    <citation type="submission" date="2020-08" db="EMBL/GenBank/DDBJ databases">
        <title>Sequencing the genomes of 1000 actinobacteria strains.</title>
        <authorList>
            <person name="Klenk H.-P."/>
        </authorList>
    </citation>
    <scope>NUCLEOTIDE SEQUENCE [LARGE SCALE GENOMIC DNA]</scope>
    <source>
        <strain evidence="2 3">DSM 45809</strain>
    </source>
</reference>
<dbReference type="RefSeq" id="WP_185038626.1">
    <property type="nucleotide sequence ID" value="NZ_BAABFG010000005.1"/>
</dbReference>
<gene>
    <name evidence="2" type="ORF">BJY16_001811</name>
</gene>
<name>A0A7W7GUC1_9ACTN</name>
<dbReference type="AlphaFoldDB" id="A0A7W7GUC1"/>
<feature type="region of interest" description="Disordered" evidence="1">
    <location>
        <begin position="249"/>
        <end position="280"/>
    </location>
</feature>
<dbReference type="Proteomes" id="UP000546162">
    <property type="component" value="Unassembled WGS sequence"/>
</dbReference>
<feature type="compositionally biased region" description="Low complexity" evidence="1">
    <location>
        <begin position="302"/>
        <end position="311"/>
    </location>
</feature>
<feature type="region of interest" description="Disordered" evidence="1">
    <location>
        <begin position="408"/>
        <end position="435"/>
    </location>
</feature>
<protein>
    <recommendedName>
        <fullName evidence="4">VWA domain containing CoxE-like protein</fullName>
    </recommendedName>
</protein>
<evidence type="ECO:0008006" key="4">
    <source>
        <dbReference type="Google" id="ProtNLM"/>
    </source>
</evidence>
<accession>A0A7W7GUC1</accession>